<comment type="caution">
    <text evidence="2">The sequence shown here is derived from an EMBL/GenBank/DDBJ whole genome shotgun (WGS) entry which is preliminary data.</text>
</comment>
<keyword evidence="1" id="KW-0732">Signal</keyword>
<name>A0ABQ1QN40_9RHOB</name>
<proteinExistence type="predicted"/>
<evidence type="ECO:0000313" key="2">
    <source>
        <dbReference type="EMBL" id="GGD32148.1"/>
    </source>
</evidence>
<dbReference type="RefSeq" id="WP_188527039.1">
    <property type="nucleotide sequence ID" value="NZ_BMGI01000002.1"/>
</dbReference>
<dbReference type="EMBL" id="BMGI01000002">
    <property type="protein sequence ID" value="GGD32148.1"/>
    <property type="molecule type" value="Genomic_DNA"/>
</dbReference>
<accession>A0ABQ1QN40</accession>
<sequence length="517" mass="54635">MPTRRLGRRLALIGLLATPLSAQEAGAPMSAIDWLSDSVAAPLPLPATPAEPAVTPTRPTAPITVSPLDAAQGRPDAIGILSPAVTGLPADLWGASRAEDIARRIRAERAETLPALQALLYIMLLAEIAPPRDASADGRSVFLARVDKLLEMGALDQAGALLERAGLDDAEIFRRRFDVALLVGEEQPLCETMSDMPGLSPTFQARIFCLARAGDWTGAELLLGTGSVLGLIGEDQAELFARFLDTELFEGEPPLPRPVQPTPLTFRLYEAIGEPIPTNGLPLAFAHADLREDNGWKARIEAGERLARTGAVSDNQLLGLYTEREPAASGGVWTRVAAIQALQAALDDDDTEAAAEALARAWSALTATRVEVPIARVYGPRLHAMGLPGEAAQIAFRMALLSDGYESAARSGTPDTPLDRLLAGVAQGDVAGLAAPDARAAAVLDGFRATRAPARLASLVEGNRLGEAILRALALFDEGVDGNLDQVTDALALLRAVGLEDTARRAALEYLILDRRG</sequence>
<gene>
    <name evidence="2" type="ORF">GCM10011358_15290</name>
</gene>
<evidence type="ECO:0000313" key="3">
    <source>
        <dbReference type="Proteomes" id="UP000617355"/>
    </source>
</evidence>
<keyword evidence="3" id="KW-1185">Reference proteome</keyword>
<evidence type="ECO:0000256" key="1">
    <source>
        <dbReference type="SAM" id="SignalP"/>
    </source>
</evidence>
<feature type="chain" id="PRO_5047322093" evidence="1">
    <location>
        <begin position="23"/>
        <end position="517"/>
    </location>
</feature>
<protein>
    <submittedName>
        <fullName evidence="2">Uncharacterized protein</fullName>
    </submittedName>
</protein>
<feature type="signal peptide" evidence="1">
    <location>
        <begin position="1"/>
        <end position="22"/>
    </location>
</feature>
<dbReference type="Proteomes" id="UP000617355">
    <property type="component" value="Unassembled WGS sequence"/>
</dbReference>
<reference evidence="3" key="1">
    <citation type="journal article" date="2019" name="Int. J. Syst. Evol. Microbiol.">
        <title>The Global Catalogue of Microorganisms (GCM) 10K type strain sequencing project: providing services to taxonomists for standard genome sequencing and annotation.</title>
        <authorList>
            <consortium name="The Broad Institute Genomics Platform"/>
            <consortium name="The Broad Institute Genome Sequencing Center for Infectious Disease"/>
            <person name="Wu L."/>
            <person name="Ma J."/>
        </authorList>
    </citation>
    <scope>NUCLEOTIDE SEQUENCE [LARGE SCALE GENOMIC DNA]</scope>
    <source>
        <strain evidence="3">CGMCC 1.12922</strain>
    </source>
</reference>
<organism evidence="2 3">
    <name type="scientific">Sinisalibacter lacisalsi</name>
    <dbReference type="NCBI Taxonomy" id="1526570"/>
    <lineage>
        <taxon>Bacteria</taxon>
        <taxon>Pseudomonadati</taxon>
        <taxon>Pseudomonadota</taxon>
        <taxon>Alphaproteobacteria</taxon>
        <taxon>Rhodobacterales</taxon>
        <taxon>Roseobacteraceae</taxon>
        <taxon>Sinisalibacter</taxon>
    </lineage>
</organism>